<feature type="transmembrane region" description="Helical" evidence="1">
    <location>
        <begin position="6"/>
        <end position="30"/>
    </location>
</feature>
<evidence type="ECO:0000313" key="2">
    <source>
        <dbReference type="EMBL" id="CAB4703080.1"/>
    </source>
</evidence>
<evidence type="ECO:0000256" key="1">
    <source>
        <dbReference type="SAM" id="Phobius"/>
    </source>
</evidence>
<evidence type="ECO:0000313" key="5">
    <source>
        <dbReference type="EMBL" id="CAB5053314.1"/>
    </source>
</evidence>
<keyword evidence="1" id="KW-0812">Transmembrane</keyword>
<dbReference type="EMBL" id="CAEZYY010000001">
    <property type="protein sequence ID" value="CAB4735801.1"/>
    <property type="molecule type" value="Genomic_DNA"/>
</dbReference>
<keyword evidence="1" id="KW-0472">Membrane</keyword>
<name>A0A6J6SLN5_9ZZZZ</name>
<dbReference type="AlphaFoldDB" id="A0A6J6SLN5"/>
<dbReference type="EMBL" id="CAFBQP010000005">
    <property type="protein sequence ID" value="CAB5053314.1"/>
    <property type="molecule type" value="Genomic_DNA"/>
</dbReference>
<evidence type="ECO:0000313" key="3">
    <source>
        <dbReference type="EMBL" id="CAB4735801.1"/>
    </source>
</evidence>
<sequence>MPGWLLVLVIVAASVAVIAGVVMLLSFLLVRRSKADPWVQGAGFTTLANCLGTEGMDRQMLGTGTLAVLGDEIRFLIATPRRQLSIPRRKLSVTLEQFPNPGDYRPGDDPAIVIRWAENKQRQAIGFKVPDPKALKDLLLR</sequence>
<dbReference type="EMBL" id="CAFBLR010000038">
    <property type="protein sequence ID" value="CAB4867816.1"/>
    <property type="molecule type" value="Genomic_DNA"/>
</dbReference>
<organism evidence="3">
    <name type="scientific">freshwater metagenome</name>
    <dbReference type="NCBI Taxonomy" id="449393"/>
    <lineage>
        <taxon>unclassified sequences</taxon>
        <taxon>metagenomes</taxon>
        <taxon>ecological metagenomes</taxon>
    </lineage>
</organism>
<accession>A0A6J6SLN5</accession>
<protein>
    <submittedName>
        <fullName evidence="3">Unannotated protein</fullName>
    </submittedName>
</protein>
<gene>
    <name evidence="2" type="ORF">UFOPK2602_00699</name>
    <name evidence="3" type="ORF">UFOPK2806_00014</name>
    <name evidence="4" type="ORF">UFOPK3417_00584</name>
    <name evidence="5" type="ORF">UFOPK4306_00223</name>
</gene>
<keyword evidence="1" id="KW-1133">Transmembrane helix</keyword>
<reference evidence="3" key="1">
    <citation type="submission" date="2020-05" db="EMBL/GenBank/DDBJ databases">
        <authorList>
            <person name="Chiriac C."/>
            <person name="Salcher M."/>
            <person name="Ghai R."/>
            <person name="Kavagutti S V."/>
        </authorList>
    </citation>
    <scope>NUCLEOTIDE SEQUENCE</scope>
</reference>
<evidence type="ECO:0000313" key="4">
    <source>
        <dbReference type="EMBL" id="CAB4867816.1"/>
    </source>
</evidence>
<proteinExistence type="predicted"/>
<dbReference type="EMBL" id="CAEZXX010000036">
    <property type="protein sequence ID" value="CAB4703080.1"/>
    <property type="molecule type" value="Genomic_DNA"/>
</dbReference>